<evidence type="ECO:0000313" key="3">
    <source>
        <dbReference type="Proteomes" id="UP000199564"/>
    </source>
</evidence>
<feature type="domain" description="Enoyl reductase (ER)" evidence="1">
    <location>
        <begin position="10"/>
        <end position="316"/>
    </location>
</feature>
<sequence>MKAAVRYEYCSPSELKIAELPEPEPQPKEIQVKVMTCTVNRTDMAVLTGWPWIMRLFVGYPKPKGATPGTDFVGEITQIGSEVKEYAVGDRVWGFIDNGCGSHGEYFCTSSFENLRKVSKNIDPIQAGASIEGVHYAYNFLNKINLKEGDQVLVIGGTGAIGSATIQILKSRNIHVTAVSLGNVEKVAQLGADQVIDGLIDDFTGIKQQFDAVLDAVGKSRFKICKPLLKKNGTYLSSELGHNWENPFLSLSTSFFSRKKVKFPIPLNVNKSLIQIEELLLEGKFKPLIDRVVSLEQLPEAYTYVGSGKKLGNVVLSYLNKGFGLQ</sequence>
<dbReference type="InterPro" id="IPR011032">
    <property type="entry name" value="GroES-like_sf"/>
</dbReference>
<dbReference type="SMART" id="SM00829">
    <property type="entry name" value="PKS_ER"/>
    <property type="match status" value="1"/>
</dbReference>
<accession>A0A1I5I4I2</accession>
<dbReference type="RefSeq" id="WP_091654839.1">
    <property type="nucleotide sequence ID" value="NZ_FOVW01000008.1"/>
</dbReference>
<dbReference type="SUPFAM" id="SSF50129">
    <property type="entry name" value="GroES-like"/>
    <property type="match status" value="1"/>
</dbReference>
<dbReference type="Pfam" id="PF13602">
    <property type="entry name" value="ADH_zinc_N_2"/>
    <property type="match status" value="1"/>
</dbReference>
<dbReference type="InterPro" id="IPR036291">
    <property type="entry name" value="NAD(P)-bd_dom_sf"/>
</dbReference>
<evidence type="ECO:0000259" key="1">
    <source>
        <dbReference type="SMART" id="SM00829"/>
    </source>
</evidence>
<dbReference type="AlphaFoldDB" id="A0A1I5I4I2"/>
<dbReference type="STRING" id="226506.SAMN04488519_10878"/>
<dbReference type="InterPro" id="IPR013154">
    <property type="entry name" value="ADH-like_N"/>
</dbReference>
<dbReference type="Pfam" id="PF08240">
    <property type="entry name" value="ADH_N"/>
    <property type="match status" value="1"/>
</dbReference>
<dbReference type="CDD" id="cd08267">
    <property type="entry name" value="MDR1"/>
    <property type="match status" value="1"/>
</dbReference>
<dbReference type="Gene3D" id="3.90.180.10">
    <property type="entry name" value="Medium-chain alcohol dehydrogenases, catalytic domain"/>
    <property type="match status" value="1"/>
</dbReference>
<dbReference type="PANTHER" id="PTHR43482:SF1">
    <property type="entry name" value="PROTEIN AST1-RELATED"/>
    <property type="match status" value="1"/>
</dbReference>
<evidence type="ECO:0000313" key="2">
    <source>
        <dbReference type="EMBL" id="SFO55473.1"/>
    </source>
</evidence>
<dbReference type="InterPro" id="IPR052585">
    <property type="entry name" value="Lipid_raft_assoc_Zn_ADH"/>
</dbReference>
<organism evidence="2 3">
    <name type="scientific">Algoriphagus ornithinivorans</name>
    <dbReference type="NCBI Taxonomy" id="226506"/>
    <lineage>
        <taxon>Bacteria</taxon>
        <taxon>Pseudomonadati</taxon>
        <taxon>Bacteroidota</taxon>
        <taxon>Cytophagia</taxon>
        <taxon>Cytophagales</taxon>
        <taxon>Cyclobacteriaceae</taxon>
        <taxon>Algoriphagus</taxon>
    </lineage>
</organism>
<dbReference type="SUPFAM" id="SSF51735">
    <property type="entry name" value="NAD(P)-binding Rossmann-fold domains"/>
    <property type="match status" value="1"/>
</dbReference>
<dbReference type="Gene3D" id="3.40.50.720">
    <property type="entry name" value="NAD(P)-binding Rossmann-like Domain"/>
    <property type="match status" value="1"/>
</dbReference>
<keyword evidence="3" id="KW-1185">Reference proteome</keyword>
<proteinExistence type="predicted"/>
<dbReference type="Proteomes" id="UP000199564">
    <property type="component" value="Unassembled WGS sequence"/>
</dbReference>
<gene>
    <name evidence="2" type="ORF">SAMN04488519_10878</name>
</gene>
<dbReference type="PANTHER" id="PTHR43482">
    <property type="entry name" value="PROTEIN AST1-RELATED"/>
    <property type="match status" value="1"/>
</dbReference>
<dbReference type="InterPro" id="IPR020843">
    <property type="entry name" value="ER"/>
</dbReference>
<dbReference type="GO" id="GO:0016491">
    <property type="term" value="F:oxidoreductase activity"/>
    <property type="evidence" value="ECO:0007669"/>
    <property type="project" value="InterPro"/>
</dbReference>
<name>A0A1I5I4I2_9BACT</name>
<reference evidence="3" key="1">
    <citation type="submission" date="2016-10" db="EMBL/GenBank/DDBJ databases">
        <authorList>
            <person name="Varghese N."/>
            <person name="Submissions S."/>
        </authorList>
    </citation>
    <scope>NUCLEOTIDE SEQUENCE [LARGE SCALE GENOMIC DNA]</scope>
    <source>
        <strain evidence="3">DSM 15282</strain>
    </source>
</reference>
<protein>
    <submittedName>
        <fullName evidence="2">NADPH:quinone reductase</fullName>
    </submittedName>
</protein>
<dbReference type="EMBL" id="FOVW01000008">
    <property type="protein sequence ID" value="SFO55473.1"/>
    <property type="molecule type" value="Genomic_DNA"/>
</dbReference>